<name>A0A0B8PCM8_9VIBR</name>
<dbReference type="RefSeq" id="WP_261835340.1">
    <property type="nucleotide sequence ID" value="NZ_AP024881.1"/>
</dbReference>
<dbReference type="Pfam" id="PF05433">
    <property type="entry name" value="Rick_17kDa_Anti"/>
    <property type="match status" value="1"/>
</dbReference>
<accession>A0A0B8PCM8</accession>
<dbReference type="EMBL" id="BBSA01000005">
    <property type="protein sequence ID" value="GAM62312.1"/>
    <property type="molecule type" value="Genomic_DNA"/>
</dbReference>
<proteinExistence type="predicted"/>
<evidence type="ECO:0000256" key="1">
    <source>
        <dbReference type="ARBA" id="ARBA00004370"/>
    </source>
</evidence>
<gene>
    <name evidence="5" type="ORF">JCM19232_5276</name>
</gene>
<dbReference type="PANTHER" id="PTHR35603">
    <property type="match status" value="1"/>
</dbReference>
<evidence type="ECO:0000313" key="6">
    <source>
        <dbReference type="Proteomes" id="UP000031670"/>
    </source>
</evidence>
<keyword evidence="2" id="KW-0472">Membrane</keyword>
<sequence>MRKVLMLLLMIPLLAQAAYQRNTARPVNQVVYGQVDTVRYITQQEIKESEAKGWHTLLGAVVGGVIGNQFGDGTGREVATAVGAVAGAGLTRHYGHQTYTVEHRLVEILIKTDDGRLIDVIQDVDPNMLFSRGDEVRILYFDRGVRVDIAL</sequence>
<evidence type="ECO:0000256" key="3">
    <source>
        <dbReference type="SAM" id="SignalP"/>
    </source>
</evidence>
<keyword evidence="5" id="KW-0449">Lipoprotein</keyword>
<evidence type="ECO:0000259" key="4">
    <source>
        <dbReference type="Pfam" id="PF05433"/>
    </source>
</evidence>
<feature type="chain" id="PRO_5002122276" evidence="3">
    <location>
        <begin position="18"/>
        <end position="151"/>
    </location>
</feature>
<dbReference type="Proteomes" id="UP000031670">
    <property type="component" value="Unassembled WGS sequence"/>
</dbReference>
<reference evidence="5 6" key="1">
    <citation type="submission" date="2015-01" db="EMBL/GenBank/DDBJ databases">
        <title>Vibrio sp. C5 JCM 19232 whole genome shotgun sequence.</title>
        <authorList>
            <person name="Sawabe T."/>
            <person name="Meirelles P."/>
            <person name="Feng G."/>
            <person name="Sayaka M."/>
            <person name="Hattori M."/>
            <person name="Ohkuma M."/>
        </authorList>
    </citation>
    <scope>NUCLEOTIDE SEQUENCE [LARGE SCALE GENOMIC DNA]</scope>
    <source>
        <strain evidence="5 6">JCM19232</strain>
    </source>
</reference>
<comment type="caution">
    <text evidence="5">The sequence shown here is derived from an EMBL/GenBank/DDBJ whole genome shotgun (WGS) entry which is preliminary data.</text>
</comment>
<evidence type="ECO:0000256" key="2">
    <source>
        <dbReference type="ARBA" id="ARBA00023136"/>
    </source>
</evidence>
<dbReference type="InterPro" id="IPR051407">
    <property type="entry name" value="Bact_OM_lipoprot/Surf_antigen"/>
</dbReference>
<keyword evidence="3" id="KW-0732">Signal</keyword>
<dbReference type="AlphaFoldDB" id="A0A0B8PCM8"/>
<evidence type="ECO:0000313" key="5">
    <source>
        <dbReference type="EMBL" id="GAM62312.1"/>
    </source>
</evidence>
<dbReference type="GO" id="GO:0019867">
    <property type="term" value="C:outer membrane"/>
    <property type="evidence" value="ECO:0007669"/>
    <property type="project" value="InterPro"/>
</dbReference>
<dbReference type="InterPro" id="IPR008816">
    <property type="entry name" value="Gly_zipper_2TM_dom"/>
</dbReference>
<dbReference type="PANTHER" id="PTHR35603:SF2">
    <property type="entry name" value="OUTER MEMBRANE LIPOPROTEIN"/>
    <property type="match status" value="1"/>
</dbReference>
<feature type="signal peptide" evidence="3">
    <location>
        <begin position="1"/>
        <end position="17"/>
    </location>
</feature>
<comment type="subcellular location">
    <subcellularLocation>
        <location evidence="1">Membrane</location>
    </subcellularLocation>
</comment>
<reference evidence="5 6" key="2">
    <citation type="submission" date="2015-01" db="EMBL/GenBank/DDBJ databases">
        <authorList>
            <consortium name="NBRP consortium"/>
            <person name="Sawabe T."/>
            <person name="Meirelles P."/>
            <person name="Feng G."/>
            <person name="Sayaka M."/>
            <person name="Hattori M."/>
            <person name="Ohkuma M."/>
        </authorList>
    </citation>
    <scope>NUCLEOTIDE SEQUENCE [LARGE SCALE GENOMIC DNA]</scope>
    <source>
        <strain evidence="5 6">JCM19232</strain>
    </source>
</reference>
<protein>
    <submittedName>
        <fullName evidence="5">Outer membrane lipoprotein</fullName>
    </submittedName>
</protein>
<feature type="domain" description="Glycine zipper 2TM" evidence="4">
    <location>
        <begin position="56"/>
        <end position="90"/>
    </location>
</feature>
<organism evidence="5 6">
    <name type="scientific">Vibrio ishigakensis</name>
    <dbReference type="NCBI Taxonomy" id="1481914"/>
    <lineage>
        <taxon>Bacteria</taxon>
        <taxon>Pseudomonadati</taxon>
        <taxon>Pseudomonadota</taxon>
        <taxon>Gammaproteobacteria</taxon>
        <taxon>Vibrionales</taxon>
        <taxon>Vibrionaceae</taxon>
        <taxon>Vibrio</taxon>
    </lineage>
</organism>